<evidence type="ECO:0000259" key="4">
    <source>
        <dbReference type="PROSITE" id="PS50001"/>
    </source>
</evidence>
<dbReference type="GeneID" id="115009998"/>
<evidence type="ECO:0000256" key="2">
    <source>
        <dbReference type="PROSITE-ProRule" id="PRU00191"/>
    </source>
</evidence>
<dbReference type="GO" id="GO:0005737">
    <property type="term" value="C:cytoplasm"/>
    <property type="evidence" value="ECO:0007669"/>
    <property type="project" value="TreeGrafter"/>
</dbReference>
<keyword evidence="1 2" id="KW-0727">SH2 domain</keyword>
<dbReference type="InterPro" id="IPR036860">
    <property type="entry name" value="SH2_dom_sf"/>
</dbReference>
<sequence>MFAEMTPGSNHTLARKGIERNCCVLYRQQKPRPEKNCHISGSRTKDQRHTRSPCLRNCLTFCFKDRARMAQREASGDSHVEGTEGRHKELCSMWFIDTQVPLIVHNGFFPTWFLGFITRQEAEEILREKELGCFLIRLSDKAIGYILSYKSRNRCRHFVINQSESGQFVVCGDTEGHHSVSDLIEYYKTSSIQPFGEYLTSSCFEGLNKELYDIIQVSSKEKPVGAVKNTRKPQVDLISEQPPARPPKSNRTLEEVPPLPRRSRHFDSGPLIDPERVLYAQFKKQSPREIPRFQPLCQENVDTPWRAGRSTTQDQNISRCSSPSRPESVYSELDLLETKSRSLPLLNNSSDGEQSYRLSAPPHTPPRLSPKPVRQATCCGPLPEGTDSSSRASSSHSQEYMSDSVVYHLAGRPGSPYTTSSGTRSSASEQHSNSVYAEVSNKATVVQFPHTYEQIAGHEDTDAPKPNSNTYEPLKDIRPKHNHCSWGLKNNTWQWLFPGSKRKW</sequence>
<dbReference type="PANTHER" id="PTHR14388">
    <property type="entry name" value="T CELL-SPECIFIC ADAPTER PROTEIN TSAD"/>
    <property type="match status" value="1"/>
</dbReference>
<dbReference type="Proteomes" id="UP000504630">
    <property type="component" value="Chromosome 6"/>
</dbReference>
<dbReference type="PANTHER" id="PTHR14388:SF6">
    <property type="entry name" value="SH2 DOMAIN-CONTAINING PROTEIN 7"/>
    <property type="match status" value="1"/>
</dbReference>
<dbReference type="KEGG" id="cgob:115009998"/>
<evidence type="ECO:0000313" key="6">
    <source>
        <dbReference type="RefSeq" id="XP_029290223.1"/>
    </source>
</evidence>
<accession>A0A6J2PVS7</accession>
<reference evidence="6" key="1">
    <citation type="submission" date="2025-08" db="UniProtKB">
        <authorList>
            <consortium name="RefSeq"/>
        </authorList>
    </citation>
    <scope>IDENTIFICATION</scope>
</reference>
<dbReference type="Pfam" id="PF00017">
    <property type="entry name" value="SH2"/>
    <property type="match status" value="1"/>
</dbReference>
<organism evidence="5 6">
    <name type="scientific">Cottoperca gobio</name>
    <name type="common">Frogmouth</name>
    <name type="synonym">Aphritis gobio</name>
    <dbReference type="NCBI Taxonomy" id="56716"/>
    <lineage>
        <taxon>Eukaryota</taxon>
        <taxon>Metazoa</taxon>
        <taxon>Chordata</taxon>
        <taxon>Craniata</taxon>
        <taxon>Vertebrata</taxon>
        <taxon>Euteleostomi</taxon>
        <taxon>Actinopterygii</taxon>
        <taxon>Neopterygii</taxon>
        <taxon>Teleostei</taxon>
        <taxon>Neoteleostei</taxon>
        <taxon>Acanthomorphata</taxon>
        <taxon>Eupercaria</taxon>
        <taxon>Perciformes</taxon>
        <taxon>Notothenioidei</taxon>
        <taxon>Bovichtidae</taxon>
        <taxon>Cottoperca</taxon>
    </lineage>
</organism>
<keyword evidence="5" id="KW-1185">Reference proteome</keyword>
<dbReference type="InterPro" id="IPR000980">
    <property type="entry name" value="SH2"/>
</dbReference>
<dbReference type="InParanoid" id="A0A6J2PVS7"/>
<evidence type="ECO:0000313" key="5">
    <source>
        <dbReference type="Proteomes" id="UP000504630"/>
    </source>
</evidence>
<dbReference type="OrthoDB" id="6108017at2759"/>
<feature type="domain" description="SH2" evidence="4">
    <location>
        <begin position="112"/>
        <end position="203"/>
    </location>
</feature>
<feature type="region of interest" description="Disordered" evidence="3">
    <location>
        <begin position="304"/>
        <end position="328"/>
    </location>
</feature>
<dbReference type="SMART" id="SM00252">
    <property type="entry name" value="SH2"/>
    <property type="match status" value="1"/>
</dbReference>
<evidence type="ECO:0000256" key="3">
    <source>
        <dbReference type="SAM" id="MobiDB-lite"/>
    </source>
</evidence>
<name>A0A6J2PVS7_COTGO</name>
<dbReference type="SUPFAM" id="SSF55550">
    <property type="entry name" value="SH2 domain"/>
    <property type="match status" value="1"/>
</dbReference>
<feature type="compositionally biased region" description="Polar residues" evidence="3">
    <location>
        <begin position="345"/>
        <end position="357"/>
    </location>
</feature>
<dbReference type="PROSITE" id="PS50001">
    <property type="entry name" value="SH2"/>
    <property type="match status" value="1"/>
</dbReference>
<dbReference type="Gene3D" id="3.30.505.10">
    <property type="entry name" value="SH2 domain"/>
    <property type="match status" value="1"/>
</dbReference>
<feature type="compositionally biased region" description="Polar residues" evidence="3">
    <location>
        <begin position="416"/>
        <end position="433"/>
    </location>
</feature>
<dbReference type="AlphaFoldDB" id="A0A6J2PVS7"/>
<feature type="compositionally biased region" description="Low complexity" evidence="3">
    <location>
        <begin position="388"/>
        <end position="397"/>
    </location>
</feature>
<proteinExistence type="predicted"/>
<protein>
    <submittedName>
        <fullName evidence="6">SH2 domain-containing protein 7-like</fullName>
    </submittedName>
</protein>
<dbReference type="PRINTS" id="PR00401">
    <property type="entry name" value="SH2DOMAIN"/>
</dbReference>
<evidence type="ECO:0000256" key="1">
    <source>
        <dbReference type="ARBA" id="ARBA00022999"/>
    </source>
</evidence>
<feature type="region of interest" description="Disordered" evidence="3">
    <location>
        <begin position="341"/>
        <end position="433"/>
    </location>
</feature>
<dbReference type="RefSeq" id="XP_029290223.1">
    <property type="nucleotide sequence ID" value="XM_029434363.1"/>
</dbReference>
<gene>
    <name evidence="6" type="primary">LOC115009998</name>
</gene>
<feature type="region of interest" description="Disordered" evidence="3">
    <location>
        <begin position="223"/>
        <end position="270"/>
    </location>
</feature>
<feature type="compositionally biased region" description="Polar residues" evidence="3">
    <location>
        <begin position="309"/>
        <end position="325"/>
    </location>
</feature>